<dbReference type="AlphaFoldDB" id="A0A2S3UYM7"/>
<dbReference type="InterPro" id="IPR013024">
    <property type="entry name" value="GGCT-like"/>
</dbReference>
<dbReference type="PANTHER" id="PTHR12192">
    <property type="entry name" value="CATION TRANSPORT PROTEIN CHAC-RELATED"/>
    <property type="match status" value="1"/>
</dbReference>
<dbReference type="EC" id="4.3.2.7" evidence="1"/>
<dbReference type="PANTHER" id="PTHR12192:SF2">
    <property type="entry name" value="GLUTATHIONE-SPECIFIC GAMMA-GLUTAMYLCYCLOTRANSFERASE 2"/>
    <property type="match status" value="1"/>
</dbReference>
<dbReference type="Pfam" id="PF04752">
    <property type="entry name" value="ChaC"/>
    <property type="match status" value="1"/>
</dbReference>
<evidence type="ECO:0000313" key="3">
    <source>
        <dbReference type="EMBL" id="POF32832.1"/>
    </source>
</evidence>
<dbReference type="Proteomes" id="UP000236959">
    <property type="component" value="Unassembled WGS sequence"/>
</dbReference>
<protein>
    <recommendedName>
        <fullName evidence="1">glutathione-specific gamma-glutamylcyclotransferase</fullName>
        <ecNumber evidence="1">4.3.2.7</ecNumber>
    </recommendedName>
</protein>
<dbReference type="EMBL" id="PPCN01000002">
    <property type="protein sequence ID" value="POF32832.1"/>
    <property type="molecule type" value="Genomic_DNA"/>
</dbReference>
<dbReference type="GO" id="GO:0005737">
    <property type="term" value="C:cytoplasm"/>
    <property type="evidence" value="ECO:0007669"/>
    <property type="project" value="TreeGrafter"/>
</dbReference>
<name>A0A2S3UYM7_9HYPH</name>
<evidence type="ECO:0000313" key="4">
    <source>
        <dbReference type="Proteomes" id="UP000236959"/>
    </source>
</evidence>
<proteinExistence type="predicted"/>
<dbReference type="SUPFAM" id="SSF110857">
    <property type="entry name" value="Gamma-glutamyl cyclotransferase-like"/>
    <property type="match status" value="1"/>
</dbReference>
<dbReference type="OrthoDB" id="9795692at2"/>
<dbReference type="InterPro" id="IPR036568">
    <property type="entry name" value="GGCT-like_sf"/>
</dbReference>
<organism evidence="3 4">
    <name type="scientific">Roseibium marinum</name>
    <dbReference type="NCBI Taxonomy" id="281252"/>
    <lineage>
        <taxon>Bacteria</taxon>
        <taxon>Pseudomonadati</taxon>
        <taxon>Pseudomonadota</taxon>
        <taxon>Alphaproteobacteria</taxon>
        <taxon>Hyphomicrobiales</taxon>
        <taxon>Stappiaceae</taxon>
        <taxon>Roseibium</taxon>
    </lineage>
</organism>
<dbReference type="CDD" id="cd06661">
    <property type="entry name" value="GGCT_like"/>
    <property type="match status" value="1"/>
</dbReference>
<evidence type="ECO:0000256" key="1">
    <source>
        <dbReference type="ARBA" id="ARBA00012344"/>
    </source>
</evidence>
<dbReference type="GO" id="GO:0006751">
    <property type="term" value="P:glutathione catabolic process"/>
    <property type="evidence" value="ECO:0007669"/>
    <property type="project" value="InterPro"/>
</dbReference>
<dbReference type="RefSeq" id="WP_103221814.1">
    <property type="nucleotide sequence ID" value="NZ_PPCN01000002.1"/>
</dbReference>
<accession>A0A2S3UYM7</accession>
<reference evidence="3 4" key="1">
    <citation type="submission" date="2018-01" db="EMBL/GenBank/DDBJ databases">
        <title>Genomic Encyclopedia of Archaeal and Bacterial Type Strains, Phase II (KMG-II): from individual species to whole genera.</title>
        <authorList>
            <person name="Goeker M."/>
        </authorList>
    </citation>
    <scope>NUCLEOTIDE SEQUENCE [LARGE SCALE GENOMIC DNA]</scope>
    <source>
        <strain evidence="3 4">DSM 17023</strain>
    </source>
</reference>
<comment type="caution">
    <text evidence="3">The sequence shown here is derived from an EMBL/GenBank/DDBJ whole genome shotgun (WGS) entry which is preliminary data.</text>
</comment>
<gene>
    <name evidence="3" type="ORF">CLV41_102237</name>
</gene>
<dbReference type="InterPro" id="IPR006840">
    <property type="entry name" value="ChaC"/>
</dbReference>
<dbReference type="GO" id="GO:0061928">
    <property type="term" value="F:glutathione specific gamma-glutamylcyclotransferase activity"/>
    <property type="evidence" value="ECO:0007669"/>
    <property type="project" value="UniProtKB-EC"/>
</dbReference>
<keyword evidence="4" id="KW-1185">Reference proteome</keyword>
<keyword evidence="2" id="KW-0456">Lyase</keyword>
<sequence>MSDFWVFGYGSLMWNPGFDHQRTERALLRGAHRALCVYSWVHRGTEERPGLVFGLDNGGACRGKAYQVAGDIWPQTLDYLRAREQATMVYREHWHPIELDSGEKVEALVYMVDHGHPQYAGALPLEKQLDIVTGAVGQSGANPEYVLNTAAHLEEMGITDTALALLAAQLIGASRA</sequence>
<dbReference type="Gene3D" id="3.10.490.10">
    <property type="entry name" value="Gamma-glutamyl cyclotransferase-like"/>
    <property type="match status" value="1"/>
</dbReference>
<evidence type="ECO:0000256" key="2">
    <source>
        <dbReference type="ARBA" id="ARBA00023239"/>
    </source>
</evidence>